<name>A0A8S1XGI7_PAROT</name>
<dbReference type="AlphaFoldDB" id="A0A8S1XGI7"/>
<protein>
    <recommendedName>
        <fullName evidence="1">EF-hand domain-containing protein</fullName>
    </recommendedName>
</protein>
<keyword evidence="3" id="KW-1185">Reference proteome</keyword>
<dbReference type="CDD" id="cd00051">
    <property type="entry name" value="EFh"/>
    <property type="match status" value="1"/>
</dbReference>
<dbReference type="OMA" id="QTFRMMM"/>
<feature type="domain" description="EF-hand" evidence="1">
    <location>
        <begin position="76"/>
        <end position="111"/>
    </location>
</feature>
<dbReference type="Proteomes" id="UP000683925">
    <property type="component" value="Unassembled WGS sequence"/>
</dbReference>
<dbReference type="GO" id="GO:0005509">
    <property type="term" value="F:calcium ion binding"/>
    <property type="evidence" value="ECO:0007669"/>
    <property type="project" value="InterPro"/>
</dbReference>
<comment type="caution">
    <text evidence="2">The sequence shown here is derived from an EMBL/GenBank/DDBJ whole genome shotgun (WGS) entry which is preliminary data.</text>
</comment>
<dbReference type="InterPro" id="IPR002048">
    <property type="entry name" value="EF_hand_dom"/>
</dbReference>
<dbReference type="InterPro" id="IPR018247">
    <property type="entry name" value="EF_Hand_1_Ca_BS"/>
</dbReference>
<dbReference type="EMBL" id="CAJJDP010000121">
    <property type="protein sequence ID" value="CAD8200255.1"/>
    <property type="molecule type" value="Genomic_DNA"/>
</dbReference>
<dbReference type="Pfam" id="PF13499">
    <property type="entry name" value="EF-hand_7"/>
    <property type="match status" value="1"/>
</dbReference>
<evidence type="ECO:0000313" key="3">
    <source>
        <dbReference type="Proteomes" id="UP000683925"/>
    </source>
</evidence>
<proteinExistence type="predicted"/>
<dbReference type="PROSITE" id="PS00018">
    <property type="entry name" value="EF_HAND_1"/>
    <property type="match status" value="2"/>
</dbReference>
<dbReference type="SMART" id="SM00054">
    <property type="entry name" value="EFh"/>
    <property type="match status" value="2"/>
</dbReference>
<reference evidence="2" key="1">
    <citation type="submission" date="2021-01" db="EMBL/GenBank/DDBJ databases">
        <authorList>
            <consortium name="Genoscope - CEA"/>
            <person name="William W."/>
        </authorList>
    </citation>
    <scope>NUCLEOTIDE SEQUENCE</scope>
</reference>
<dbReference type="PROSITE" id="PS50222">
    <property type="entry name" value="EF_HAND_2"/>
    <property type="match status" value="2"/>
</dbReference>
<gene>
    <name evidence="2" type="ORF">POCTA_138.1.T1210138</name>
</gene>
<accession>A0A8S1XGI7</accession>
<evidence type="ECO:0000313" key="2">
    <source>
        <dbReference type="EMBL" id="CAD8200255.1"/>
    </source>
</evidence>
<feature type="domain" description="EF-hand" evidence="1">
    <location>
        <begin position="40"/>
        <end position="75"/>
    </location>
</feature>
<sequence>MQILPPAERVLHYCESKNWFNSRHASKTKERYLKTEKELFDDVIVTETFHLIDRDHSNSIELDELYSMLKKNNYPVNMSLLKAFFDKTDRDGNKCIDLDEFKQVIKDESTSQTFRMMMRKMREIGDDNYYSTDFVNLLRYLCYCSNRTDLIFQIKNARISFEMRSKLVSDLFKVNQQFTKPQNQNQDQLFPLRPFMKKKTQPELKYLTPIQRRPNLLSNHSTTTNNQNSIISLKTLNFQQHSPRLTSGRFLIKKKQATLMTSPFQSTKSTLQSTQTTLRKNYIQF</sequence>
<evidence type="ECO:0000259" key="1">
    <source>
        <dbReference type="PROSITE" id="PS50222"/>
    </source>
</evidence>
<dbReference type="OrthoDB" id="26525at2759"/>
<organism evidence="2 3">
    <name type="scientific">Paramecium octaurelia</name>
    <dbReference type="NCBI Taxonomy" id="43137"/>
    <lineage>
        <taxon>Eukaryota</taxon>
        <taxon>Sar</taxon>
        <taxon>Alveolata</taxon>
        <taxon>Ciliophora</taxon>
        <taxon>Intramacronucleata</taxon>
        <taxon>Oligohymenophorea</taxon>
        <taxon>Peniculida</taxon>
        <taxon>Parameciidae</taxon>
        <taxon>Paramecium</taxon>
    </lineage>
</organism>